<gene>
    <name evidence="3" type="ORF">USDA257_p01960</name>
</gene>
<name>I3XGA5_SINF2</name>
<organism evidence="3">
    <name type="scientific">Sinorhizobium fredii (strain USDA 257)</name>
    <dbReference type="NCBI Taxonomy" id="1185652"/>
    <lineage>
        <taxon>Bacteria</taxon>
        <taxon>Pseudomonadati</taxon>
        <taxon>Pseudomonadota</taxon>
        <taxon>Alphaproteobacteria</taxon>
        <taxon>Hyphomicrobiales</taxon>
        <taxon>Rhizobiaceae</taxon>
        <taxon>Sinorhizobium/Ensifer group</taxon>
        <taxon>Sinorhizobium</taxon>
    </lineage>
</organism>
<accession>I3XGA5</accession>
<dbReference type="InterPro" id="IPR036397">
    <property type="entry name" value="RNaseH_sf"/>
</dbReference>
<evidence type="ECO:0000313" key="3">
    <source>
        <dbReference type="EMBL" id="AFL54911.1"/>
    </source>
</evidence>
<dbReference type="GO" id="GO:0003676">
    <property type="term" value="F:nucleic acid binding"/>
    <property type="evidence" value="ECO:0007669"/>
    <property type="project" value="InterPro"/>
</dbReference>
<dbReference type="Gene3D" id="3.30.420.10">
    <property type="entry name" value="Ribonuclease H-like superfamily/Ribonuclease H"/>
    <property type="match status" value="1"/>
</dbReference>
<dbReference type="HOGENOM" id="CLU_1659565_0_0_5"/>
<dbReference type="InterPro" id="IPR013520">
    <property type="entry name" value="Ribonucl_H"/>
</dbReference>
<dbReference type="PATRIC" id="fig|1185652.3.peg.6631"/>
<sequence>MPRRRCVLCAAMPQSDRNKMTSQLDFFATPVLPTAQVARPQVIAKSGQEGIGSDDEAMARHLQATGNYRILRKLRPRPIVEPPRPEFPRRGVILDIETTGLNHRSDEIIEIGVIAFTFNDAARLATSRASMADFSSQLARSPPKSPASPGSPTIWSPVR</sequence>
<keyword evidence="3" id="KW-0614">Plasmid</keyword>
<proteinExistence type="predicted"/>
<protein>
    <recommendedName>
        <fullName evidence="2">Exonuclease domain-containing protein</fullName>
    </recommendedName>
</protein>
<evidence type="ECO:0000313" key="4">
    <source>
        <dbReference type="Proteomes" id="UP000006180"/>
    </source>
</evidence>
<dbReference type="SUPFAM" id="SSF53098">
    <property type="entry name" value="Ribonuclease H-like"/>
    <property type="match status" value="1"/>
</dbReference>
<evidence type="ECO:0000259" key="2">
    <source>
        <dbReference type="Pfam" id="PF00929"/>
    </source>
</evidence>
<feature type="domain" description="Exonuclease" evidence="2">
    <location>
        <begin position="92"/>
        <end position="120"/>
    </location>
</feature>
<geneLocation type="plasmid" evidence="4">
    <name>pUSDA257 fragment 1</name>
</geneLocation>
<feature type="region of interest" description="Disordered" evidence="1">
    <location>
        <begin position="135"/>
        <end position="159"/>
    </location>
</feature>
<dbReference type="GO" id="GO:0006259">
    <property type="term" value="P:DNA metabolic process"/>
    <property type="evidence" value="ECO:0007669"/>
    <property type="project" value="UniProtKB-ARBA"/>
</dbReference>
<dbReference type="Pfam" id="PF00929">
    <property type="entry name" value="RNase_T"/>
    <property type="match status" value="1"/>
</dbReference>
<evidence type="ECO:0000256" key="1">
    <source>
        <dbReference type="SAM" id="MobiDB-lite"/>
    </source>
</evidence>
<dbReference type="InterPro" id="IPR012337">
    <property type="entry name" value="RNaseH-like_sf"/>
</dbReference>
<reference evidence="3" key="1">
    <citation type="journal article" date="2012" name="J. Bacteriol.">
        <title>Complete genome sequence of the broad-host-range strain Sinorhizobium fredii USDA257.</title>
        <authorList>
            <person name="Schuldes J."/>
            <person name="Rodriguez Orbegoso M."/>
            <person name="Schmeisser C."/>
            <person name="Krishnan H.B."/>
            <person name="Daniel R."/>
            <person name="Streit W.R."/>
        </authorList>
    </citation>
    <scope>NUCLEOTIDE SEQUENCE [LARGE SCALE GENOMIC DNA]</scope>
    <source>
        <strain evidence="3">USDA 257</strain>
        <plasmid evidence="3">pUSDA257</plasmid>
    </source>
</reference>
<dbReference type="AlphaFoldDB" id="I3XGA5"/>
<dbReference type="GO" id="GO:0004527">
    <property type="term" value="F:exonuclease activity"/>
    <property type="evidence" value="ECO:0007669"/>
    <property type="project" value="UniProtKB-ARBA"/>
</dbReference>
<dbReference type="EMBL" id="CP003564">
    <property type="protein sequence ID" value="AFL54911.1"/>
    <property type="molecule type" value="Genomic_DNA"/>
</dbReference>